<dbReference type="Proteomes" id="UP000271937">
    <property type="component" value="Unassembled WGS sequence"/>
</dbReference>
<name>A0A3P3WEW2_9FLAO</name>
<keyword evidence="2" id="KW-1185">Reference proteome</keyword>
<evidence type="ECO:0000313" key="2">
    <source>
        <dbReference type="Proteomes" id="UP000271937"/>
    </source>
</evidence>
<proteinExistence type="predicted"/>
<gene>
    <name evidence="1" type="ORF">EG849_02170</name>
</gene>
<comment type="caution">
    <text evidence="1">The sequence shown here is derived from an EMBL/GenBank/DDBJ whole genome shotgun (WGS) entry which is preliminary data.</text>
</comment>
<protein>
    <submittedName>
        <fullName evidence="1">GAF domain-containing protein</fullName>
    </submittedName>
</protein>
<evidence type="ECO:0000313" key="1">
    <source>
        <dbReference type="EMBL" id="RRJ93665.1"/>
    </source>
</evidence>
<reference evidence="1 2" key="1">
    <citation type="submission" date="2018-11" db="EMBL/GenBank/DDBJ databases">
        <title>Flavobacterium sp. nov., YIM 102600 draft genome.</title>
        <authorList>
            <person name="Li G."/>
            <person name="Jiang Y."/>
        </authorList>
    </citation>
    <scope>NUCLEOTIDE SEQUENCE [LARGE SCALE GENOMIC DNA]</scope>
    <source>
        <strain evidence="1 2">YIM 102600</strain>
    </source>
</reference>
<organism evidence="1 2">
    <name type="scientific">Flavobacterium macacae</name>
    <dbReference type="NCBI Taxonomy" id="2488993"/>
    <lineage>
        <taxon>Bacteria</taxon>
        <taxon>Pseudomonadati</taxon>
        <taxon>Bacteroidota</taxon>
        <taxon>Flavobacteriia</taxon>
        <taxon>Flavobacteriales</taxon>
        <taxon>Flavobacteriaceae</taxon>
        <taxon>Flavobacterium</taxon>
    </lineage>
</organism>
<dbReference type="RefSeq" id="WP_125011446.1">
    <property type="nucleotide sequence ID" value="NZ_RQVR01000002.1"/>
</dbReference>
<dbReference type="EMBL" id="RQVR01000002">
    <property type="protein sequence ID" value="RRJ93665.1"/>
    <property type="molecule type" value="Genomic_DNA"/>
</dbReference>
<sequence>MNHFHDKISPFQIKISFEKVIQVLEEIAQSNVDYRATYAKGLLKEIAPFPELREGVESYEQIEKHYQLIKYLLSDLFPTALTKNEIKAVTIPFYNYIFNISERLEKIIEDAGDDFEIIIRDFDEHQFYVMNCTLILNYYYGQEIDFSNPIFYDIPDKNGIIRHYRILYNADFMEIQPTEKAISLSEEDINHLLNNYEDLTLWKEKFPEGSWIMKGFGIMSLYDNTIGSAISNLKTSLLSIEEDNSLRNENLETIFCSIFKIADLKTGFTAFSYEDSKFKMVEMQNQMRSYILYKGIEADCEEALGNCSLETLLGRKKFLVISDVQEFLLSNPEDKKLAEHLLSQNIHSCILAPVIKNDKFLGIIELVSSIPKQLNSLNANKLDLVMPFLVDTIDRVYSDMKNQIEAIIQREYTSIHPSVYWKFRQEASLHTTDKISKDEPFKEIVFREVYPLYGQIDIKGSSMARNFAIEKDLTIQIDLLLKLLRYLSKNLNMPVIVQNIFELEAFELQLKGNLKADTESTIQNYILNEIHPILEHFKDFKGESAEKIASYFSSLDPKINMIYDARKDFDETLSLINKKMATLLDQKQEEAQSFFPHYYERFKTDGVEHNLYIGASIAPYLTYSPMYLSNLRLWQLLVLCELENEYYRMRPTLAYDLDVTSLIFVFNTPISIRFRMDEKRFDVDGTYNARYEMVKKRIDKSNIKGTSERITEQGKITLVYSQNHEEMEYRRYIKLLQFKKKLGKVEAFEVEDLQGVTGLRAFRVEILYSQKEDSEENFTFQDLLKELPSKN</sequence>
<dbReference type="SUPFAM" id="SSF55781">
    <property type="entry name" value="GAF domain-like"/>
    <property type="match status" value="1"/>
</dbReference>
<dbReference type="AlphaFoldDB" id="A0A3P3WEW2"/>
<dbReference type="OrthoDB" id="627374at2"/>
<accession>A0A3P3WEW2</accession>